<dbReference type="Proteomes" id="UP001145072">
    <property type="component" value="Unassembled WGS sequence"/>
</dbReference>
<dbReference type="EMBL" id="JAMQJZ010000016">
    <property type="protein sequence ID" value="MDC3422111.1"/>
    <property type="molecule type" value="Genomic_DNA"/>
</dbReference>
<name>A0A9X4AJK6_9BACI</name>
<evidence type="ECO:0000313" key="1">
    <source>
        <dbReference type="EMBL" id="MDC3422111.1"/>
    </source>
</evidence>
<evidence type="ECO:0000313" key="2">
    <source>
        <dbReference type="Proteomes" id="UP001145072"/>
    </source>
</evidence>
<keyword evidence="2" id="KW-1185">Reference proteome</keyword>
<protein>
    <submittedName>
        <fullName evidence="1">DUF1292 domain-containing protein</fullName>
    </submittedName>
</protein>
<organism evidence="1 2">
    <name type="scientific">Aquibacillus koreensis</name>
    <dbReference type="NCBI Taxonomy" id="279446"/>
    <lineage>
        <taxon>Bacteria</taxon>
        <taxon>Bacillati</taxon>
        <taxon>Bacillota</taxon>
        <taxon>Bacilli</taxon>
        <taxon>Bacillales</taxon>
        <taxon>Bacillaceae</taxon>
        <taxon>Aquibacillus</taxon>
    </lineage>
</organism>
<sequence length="87" mass="10103">MEHKIILESEDTLIMKDEHGVETSYVIDAVIEMKGTEFILYSKDEELVVSKIIRQDKGEYLENVTDDELEEIIDAYGQALMEHEPKE</sequence>
<gene>
    <name evidence="1" type="ORF">NC661_17260</name>
</gene>
<reference evidence="1" key="1">
    <citation type="submission" date="2022-06" db="EMBL/GenBank/DDBJ databases">
        <title>Aquibacillus sp. a new bacterium isolated from soil saline samples.</title>
        <authorList>
            <person name="Galisteo C."/>
            <person name="De La Haba R."/>
            <person name="Sanchez-Porro C."/>
            <person name="Ventosa A."/>
        </authorList>
    </citation>
    <scope>NUCLEOTIDE SEQUENCE</scope>
    <source>
        <strain evidence="1">JCM 12387</strain>
    </source>
</reference>
<dbReference type="AlphaFoldDB" id="A0A9X4AJK6"/>
<accession>A0A9X4AJK6</accession>
<dbReference type="RefSeq" id="WP_259869327.1">
    <property type="nucleotide sequence ID" value="NZ_JAMQJZ010000016.1"/>
</dbReference>
<comment type="caution">
    <text evidence="1">The sequence shown here is derived from an EMBL/GenBank/DDBJ whole genome shotgun (WGS) entry which is preliminary data.</text>
</comment>
<proteinExistence type="predicted"/>